<sequence length="506" mass="53035">MPTHTSRPKTRAIVAGVTAVFTGLAAGQLVASFVAPEAAPAVAVGSRLIDLTPTPVKEWAVATLGTWDKPVLIGGVVIVTLAMGALIGLLSLRRPAWRWAGPASLTVIAAAAAAAAPAAGMFAVVPALATGVVGGGVLHWLLRGTPQRVDDDRAPHALPRRAFITGTAVASVSGAVALIAGQYRATTQQPPRAVTLPRPADPLAPLPSGPDVPGLAPWVTPNKDFYRVDTSLIVPSVDVGDWRLSIDGMVDTPFSLGWDQLLALPVFERDITLNCVSNEVGGPYIGGARWLGVRVSDLLAKAGVQPGADMVLSRSTDGYTASTPLQALTDDRDSMIAIGMNGQPLPPEHGFPARLLTPGLYGYVGATKWLTQLTVTTYAKDVAYWTQRGWAPRGPVKPSSRIDTPRGLANLQPGKVMVAGEAWAQNIGVAKVQVRVDGGGWQPTDIGPDGGIDYWRQWTYAWQATSGQHTLECRVIDDKGSNQSEVRAAPFPDGSSGLHSVVVTVG</sequence>
<name>A0A2N9JMY7_9ACTN</name>
<dbReference type="AlphaFoldDB" id="A0A2N9JMY7"/>
<dbReference type="Gene3D" id="2.60.40.650">
    <property type="match status" value="1"/>
</dbReference>
<evidence type="ECO:0000313" key="4">
    <source>
        <dbReference type="Proteomes" id="UP000238164"/>
    </source>
</evidence>
<gene>
    <name evidence="3" type="ORF">MPLG2_3932</name>
</gene>
<keyword evidence="1" id="KW-0812">Transmembrane</keyword>
<feature type="transmembrane region" description="Helical" evidence="1">
    <location>
        <begin position="162"/>
        <end position="183"/>
    </location>
</feature>
<evidence type="ECO:0000259" key="2">
    <source>
        <dbReference type="Pfam" id="PF00174"/>
    </source>
</evidence>
<proteinExistence type="predicted"/>
<dbReference type="SUPFAM" id="SSF81296">
    <property type="entry name" value="E set domains"/>
    <property type="match status" value="1"/>
</dbReference>
<dbReference type="EMBL" id="LT985188">
    <property type="protein sequence ID" value="SPD88962.1"/>
    <property type="molecule type" value="Genomic_DNA"/>
</dbReference>
<feature type="domain" description="Oxidoreductase molybdopterin-binding" evidence="2">
    <location>
        <begin position="234"/>
        <end position="381"/>
    </location>
</feature>
<dbReference type="SUPFAM" id="SSF56524">
    <property type="entry name" value="Oxidoreductase molybdopterin-binding domain"/>
    <property type="match status" value="1"/>
</dbReference>
<dbReference type="GO" id="GO:0020037">
    <property type="term" value="F:heme binding"/>
    <property type="evidence" value="ECO:0007669"/>
    <property type="project" value="TreeGrafter"/>
</dbReference>
<dbReference type="GO" id="GO:0006790">
    <property type="term" value="P:sulfur compound metabolic process"/>
    <property type="evidence" value="ECO:0007669"/>
    <property type="project" value="TreeGrafter"/>
</dbReference>
<dbReference type="InterPro" id="IPR036374">
    <property type="entry name" value="OxRdtase_Mopterin-bd_sf"/>
</dbReference>
<keyword evidence="1" id="KW-0472">Membrane</keyword>
<feature type="transmembrane region" description="Helical" evidence="1">
    <location>
        <begin position="122"/>
        <end position="142"/>
    </location>
</feature>
<dbReference type="RefSeq" id="WP_105187352.1">
    <property type="nucleotide sequence ID" value="NZ_BAAAGO010000016.1"/>
</dbReference>
<dbReference type="Pfam" id="PF00174">
    <property type="entry name" value="Oxidored_molyb"/>
    <property type="match status" value="1"/>
</dbReference>
<dbReference type="Gene3D" id="3.90.420.10">
    <property type="entry name" value="Oxidoreductase, molybdopterin-binding domain"/>
    <property type="match status" value="1"/>
</dbReference>
<feature type="transmembrane region" description="Helical" evidence="1">
    <location>
        <begin position="71"/>
        <end position="92"/>
    </location>
</feature>
<dbReference type="Proteomes" id="UP000238164">
    <property type="component" value="Chromosome 1"/>
</dbReference>
<protein>
    <submittedName>
        <fullName evidence="3">Oxidoreductase</fullName>
    </submittedName>
</protein>
<keyword evidence="1" id="KW-1133">Transmembrane helix</keyword>
<evidence type="ECO:0000256" key="1">
    <source>
        <dbReference type="SAM" id="Phobius"/>
    </source>
</evidence>
<feature type="transmembrane region" description="Helical" evidence="1">
    <location>
        <begin position="12"/>
        <end position="35"/>
    </location>
</feature>
<dbReference type="KEGG" id="mgg:MPLG2_3932"/>
<dbReference type="GO" id="GO:0043546">
    <property type="term" value="F:molybdopterin cofactor binding"/>
    <property type="evidence" value="ECO:0007669"/>
    <property type="project" value="TreeGrafter"/>
</dbReference>
<dbReference type="GO" id="GO:0008482">
    <property type="term" value="F:sulfite oxidase activity"/>
    <property type="evidence" value="ECO:0007669"/>
    <property type="project" value="TreeGrafter"/>
</dbReference>
<dbReference type="PANTHER" id="PTHR19372">
    <property type="entry name" value="SULFITE REDUCTASE"/>
    <property type="match status" value="1"/>
</dbReference>
<organism evidence="3 4">
    <name type="scientific">Micropruina glycogenica</name>
    <dbReference type="NCBI Taxonomy" id="75385"/>
    <lineage>
        <taxon>Bacteria</taxon>
        <taxon>Bacillati</taxon>
        <taxon>Actinomycetota</taxon>
        <taxon>Actinomycetes</taxon>
        <taxon>Propionibacteriales</taxon>
        <taxon>Nocardioidaceae</taxon>
        <taxon>Micropruina</taxon>
    </lineage>
</organism>
<dbReference type="OrthoDB" id="9795587at2"/>
<dbReference type="InterPro" id="IPR014756">
    <property type="entry name" value="Ig_E-set"/>
</dbReference>
<evidence type="ECO:0000313" key="3">
    <source>
        <dbReference type="EMBL" id="SPD88962.1"/>
    </source>
</evidence>
<accession>A0A2N9JMY7</accession>
<dbReference type="Pfam" id="PF17957">
    <property type="entry name" value="Big_7"/>
    <property type="match status" value="1"/>
</dbReference>
<dbReference type="PANTHER" id="PTHR19372:SF7">
    <property type="entry name" value="SULFITE OXIDASE, MITOCHONDRIAL"/>
    <property type="match status" value="1"/>
</dbReference>
<reference evidence="3 4" key="1">
    <citation type="submission" date="2018-02" db="EMBL/GenBank/DDBJ databases">
        <authorList>
            <person name="Cohen D.B."/>
            <person name="Kent A.D."/>
        </authorList>
    </citation>
    <scope>NUCLEOTIDE SEQUENCE [LARGE SCALE GENOMIC DNA]</scope>
    <source>
        <strain evidence="3">1</strain>
    </source>
</reference>
<dbReference type="InterPro" id="IPR000572">
    <property type="entry name" value="OxRdtase_Mopterin-bd_dom"/>
</dbReference>
<keyword evidence="4" id="KW-1185">Reference proteome</keyword>
<feature type="transmembrane region" description="Helical" evidence="1">
    <location>
        <begin position="99"/>
        <end position="116"/>
    </location>
</feature>